<dbReference type="PROSITE" id="PS51257">
    <property type="entry name" value="PROKAR_LIPOPROTEIN"/>
    <property type="match status" value="1"/>
</dbReference>
<protein>
    <submittedName>
        <fullName evidence="3">Stage 0 sporulation protein KA</fullName>
    </submittedName>
</protein>
<dbReference type="Gene3D" id="3.90.76.10">
    <property type="entry name" value="Dipeptide-binding Protein, Domain 1"/>
    <property type="match status" value="1"/>
</dbReference>
<dbReference type="InterPro" id="IPR030678">
    <property type="entry name" value="Peptide/Ni-bd"/>
</dbReference>
<proteinExistence type="predicted"/>
<dbReference type="RefSeq" id="WP_055215018.1">
    <property type="nucleotide sequence ID" value="NZ_CAXSPU010000001.1"/>
</dbReference>
<dbReference type="GO" id="GO:1904680">
    <property type="term" value="F:peptide transmembrane transporter activity"/>
    <property type="evidence" value="ECO:0007669"/>
    <property type="project" value="TreeGrafter"/>
</dbReference>
<evidence type="ECO:0000256" key="1">
    <source>
        <dbReference type="SAM" id="SignalP"/>
    </source>
</evidence>
<dbReference type="SUPFAM" id="SSF53850">
    <property type="entry name" value="Periplasmic binding protein-like II"/>
    <property type="match status" value="1"/>
</dbReference>
<dbReference type="InterPro" id="IPR039424">
    <property type="entry name" value="SBP_5"/>
</dbReference>
<name>A0A173V2U1_9FIRM</name>
<dbReference type="GO" id="GO:0043190">
    <property type="term" value="C:ATP-binding cassette (ABC) transporter complex"/>
    <property type="evidence" value="ECO:0007669"/>
    <property type="project" value="InterPro"/>
</dbReference>
<dbReference type="CDD" id="cd00995">
    <property type="entry name" value="PBP2_NikA_DppA_OppA_like"/>
    <property type="match status" value="1"/>
</dbReference>
<evidence type="ECO:0000313" key="3">
    <source>
        <dbReference type="EMBL" id="CUN21609.1"/>
    </source>
</evidence>
<dbReference type="GO" id="GO:0042597">
    <property type="term" value="C:periplasmic space"/>
    <property type="evidence" value="ECO:0007669"/>
    <property type="project" value="UniProtKB-ARBA"/>
</dbReference>
<organism evidence="3 4">
    <name type="scientific">Dorea longicatena</name>
    <dbReference type="NCBI Taxonomy" id="88431"/>
    <lineage>
        <taxon>Bacteria</taxon>
        <taxon>Bacillati</taxon>
        <taxon>Bacillota</taxon>
        <taxon>Clostridia</taxon>
        <taxon>Lachnospirales</taxon>
        <taxon>Lachnospiraceae</taxon>
        <taxon>Dorea</taxon>
    </lineage>
</organism>
<dbReference type="Pfam" id="PF00496">
    <property type="entry name" value="SBP_bac_5"/>
    <property type="match status" value="1"/>
</dbReference>
<dbReference type="Gene3D" id="3.10.105.10">
    <property type="entry name" value="Dipeptide-binding Protein, Domain 3"/>
    <property type="match status" value="1"/>
</dbReference>
<gene>
    <name evidence="3" type="primary">oppA</name>
    <name evidence="3" type="ORF">ERS852573_02546</name>
</gene>
<dbReference type="EMBL" id="CYXO01000018">
    <property type="protein sequence ID" value="CUN21609.1"/>
    <property type="molecule type" value="Genomic_DNA"/>
</dbReference>
<evidence type="ECO:0000313" key="4">
    <source>
        <dbReference type="Proteomes" id="UP000095597"/>
    </source>
</evidence>
<feature type="signal peptide" evidence="1">
    <location>
        <begin position="1"/>
        <end position="19"/>
    </location>
</feature>
<dbReference type="GO" id="GO:0015833">
    <property type="term" value="P:peptide transport"/>
    <property type="evidence" value="ECO:0007669"/>
    <property type="project" value="TreeGrafter"/>
</dbReference>
<feature type="chain" id="PRO_5039054919" evidence="1">
    <location>
        <begin position="20"/>
        <end position="529"/>
    </location>
</feature>
<feature type="domain" description="Solute-binding protein family 5" evidence="2">
    <location>
        <begin position="90"/>
        <end position="453"/>
    </location>
</feature>
<evidence type="ECO:0000259" key="2">
    <source>
        <dbReference type="Pfam" id="PF00496"/>
    </source>
</evidence>
<accession>A0A173V2U1</accession>
<keyword evidence="1" id="KW-0732">Signal</keyword>
<dbReference type="PANTHER" id="PTHR30290:SF59">
    <property type="entry name" value="OLIGOPEPTIDE ABC TRANSPORTER,SUBSTRATE-BINDING PROTEIN"/>
    <property type="match status" value="1"/>
</dbReference>
<dbReference type="InterPro" id="IPR000914">
    <property type="entry name" value="SBP_5_dom"/>
</dbReference>
<reference evidence="3 4" key="1">
    <citation type="submission" date="2015-09" db="EMBL/GenBank/DDBJ databases">
        <authorList>
            <consortium name="Pathogen Informatics"/>
        </authorList>
    </citation>
    <scope>NUCLEOTIDE SEQUENCE [LARGE SCALE GENOMIC DNA]</scope>
    <source>
        <strain evidence="3 4">2789STDY5834961</strain>
    </source>
</reference>
<dbReference type="PANTHER" id="PTHR30290">
    <property type="entry name" value="PERIPLASMIC BINDING COMPONENT OF ABC TRANSPORTER"/>
    <property type="match status" value="1"/>
</dbReference>
<dbReference type="OrthoDB" id="9801912at2"/>
<sequence length="529" mass="58546">MKKRILAVLLATAMVASLAVGCGKSNDTTKTETKTENTKKGTGDGTFTMAIDYMPDSLKPNGAGTDSFTTMIRPLYSSLFYQTDSGMEYYLADKLDVSDDGLKYTVHLNDKATWSDGEPITADDIQFRIDYSMASSGRSSLATVNGQEVKLNKIDDKTVEFVLPMPYANFKNTLGDTVLLPGHAFNWDPSKVDDSGYFWNTDMATSGPYVVSEINDDSLVYTARNDYFGGKPNVKKIVLRTLGSGSSKQVAFENGELSYMRVTTADELEKYEKNDNYNVTSISEARLNYLQLNPGGTFANLPAEAREAIMIALNDQEIIDAAYGSDKLATRANSVLTPDQSLYNKKVPGYSQNLKKAKELAKSSGLAGKTLKYIYNADRANMEAVATVVQQQLAAIDVKLDVQGLDSPTFFSIFFAPYSGKTTDEYDIGSNGWDSERGDCGWQASTYMKNTGWGWSEDMTKLVNQADSATTQKEAQKLWNEIQKKYTDECWVYPLTYTNYVMVSQKNVTGLDGSKVVPEFVDWMSIKVK</sequence>
<dbReference type="Proteomes" id="UP000095597">
    <property type="component" value="Unassembled WGS sequence"/>
</dbReference>
<dbReference type="Gene3D" id="3.40.190.10">
    <property type="entry name" value="Periplasmic binding protein-like II"/>
    <property type="match status" value="1"/>
</dbReference>
<dbReference type="PIRSF" id="PIRSF002741">
    <property type="entry name" value="MppA"/>
    <property type="match status" value="1"/>
</dbReference>
<dbReference type="AlphaFoldDB" id="A0A173V2U1"/>